<feature type="non-terminal residue" evidence="1">
    <location>
        <position position="41"/>
    </location>
</feature>
<sequence>MLKLLEVVSKPQIWFKGPAKRDYMSDLNRLMYASRHRPIEK</sequence>
<dbReference type="EMBL" id="BART01013066">
    <property type="protein sequence ID" value="GAG88536.1"/>
    <property type="molecule type" value="Genomic_DNA"/>
</dbReference>
<reference evidence="1" key="1">
    <citation type="journal article" date="2014" name="Front. Microbiol.">
        <title>High frequency of phylogenetically diverse reductive dehalogenase-homologous genes in deep subseafloor sedimentary metagenomes.</title>
        <authorList>
            <person name="Kawai M."/>
            <person name="Futagami T."/>
            <person name="Toyoda A."/>
            <person name="Takaki Y."/>
            <person name="Nishi S."/>
            <person name="Hori S."/>
            <person name="Arai W."/>
            <person name="Tsubouchi T."/>
            <person name="Morono Y."/>
            <person name="Uchiyama I."/>
            <person name="Ito T."/>
            <person name="Fujiyama A."/>
            <person name="Inagaki F."/>
            <person name="Takami H."/>
        </authorList>
    </citation>
    <scope>NUCLEOTIDE SEQUENCE</scope>
    <source>
        <strain evidence="1">Expedition CK06-06</strain>
    </source>
</reference>
<accession>X1CWI0</accession>
<comment type="caution">
    <text evidence="1">The sequence shown here is derived from an EMBL/GenBank/DDBJ whole genome shotgun (WGS) entry which is preliminary data.</text>
</comment>
<name>X1CWI0_9ZZZZ</name>
<gene>
    <name evidence="1" type="ORF">S01H4_26936</name>
</gene>
<organism evidence="1">
    <name type="scientific">marine sediment metagenome</name>
    <dbReference type="NCBI Taxonomy" id="412755"/>
    <lineage>
        <taxon>unclassified sequences</taxon>
        <taxon>metagenomes</taxon>
        <taxon>ecological metagenomes</taxon>
    </lineage>
</organism>
<proteinExistence type="predicted"/>
<dbReference type="AlphaFoldDB" id="X1CWI0"/>
<protein>
    <submittedName>
        <fullName evidence="1">Uncharacterized protein</fullName>
    </submittedName>
</protein>
<evidence type="ECO:0000313" key="1">
    <source>
        <dbReference type="EMBL" id="GAG88536.1"/>
    </source>
</evidence>